<organism evidence="2 3">
    <name type="scientific">Setaria italica</name>
    <name type="common">Foxtail millet</name>
    <name type="synonym">Panicum italicum</name>
    <dbReference type="NCBI Taxonomy" id="4555"/>
    <lineage>
        <taxon>Eukaryota</taxon>
        <taxon>Viridiplantae</taxon>
        <taxon>Streptophyta</taxon>
        <taxon>Embryophyta</taxon>
        <taxon>Tracheophyta</taxon>
        <taxon>Spermatophyta</taxon>
        <taxon>Magnoliopsida</taxon>
        <taxon>Liliopsida</taxon>
        <taxon>Poales</taxon>
        <taxon>Poaceae</taxon>
        <taxon>PACMAD clade</taxon>
        <taxon>Panicoideae</taxon>
        <taxon>Panicodae</taxon>
        <taxon>Paniceae</taxon>
        <taxon>Cenchrinae</taxon>
        <taxon>Setaria</taxon>
    </lineage>
</organism>
<protein>
    <submittedName>
        <fullName evidence="2">Uncharacterized protein</fullName>
    </submittedName>
</protein>
<dbReference type="HOGENOM" id="CLU_2926988_0_0_1"/>
<reference evidence="3" key="1">
    <citation type="journal article" date="2012" name="Nat. Biotechnol.">
        <title>Reference genome sequence of the model plant Setaria.</title>
        <authorList>
            <person name="Bennetzen J.L."/>
            <person name="Schmutz J."/>
            <person name="Wang H."/>
            <person name="Percifield R."/>
            <person name="Hawkins J."/>
            <person name="Pontaroli A.C."/>
            <person name="Estep M."/>
            <person name="Feng L."/>
            <person name="Vaughn J.N."/>
            <person name="Grimwood J."/>
            <person name="Jenkins J."/>
            <person name="Barry K."/>
            <person name="Lindquist E."/>
            <person name="Hellsten U."/>
            <person name="Deshpande S."/>
            <person name="Wang X."/>
            <person name="Wu X."/>
            <person name="Mitros T."/>
            <person name="Triplett J."/>
            <person name="Yang X."/>
            <person name="Ye C.Y."/>
            <person name="Mauro-Herrera M."/>
            <person name="Wang L."/>
            <person name="Li P."/>
            <person name="Sharma M."/>
            <person name="Sharma R."/>
            <person name="Ronald P.C."/>
            <person name="Panaud O."/>
            <person name="Kellogg E.A."/>
            <person name="Brutnell T.P."/>
            <person name="Doust A.N."/>
            <person name="Tuskan G.A."/>
            <person name="Rokhsar D."/>
            <person name="Devos K.M."/>
        </authorList>
    </citation>
    <scope>NUCLEOTIDE SEQUENCE [LARGE SCALE GENOMIC DNA]</scope>
    <source>
        <strain evidence="3">cv. Yugu1</strain>
    </source>
</reference>
<dbReference type="Proteomes" id="UP000004995">
    <property type="component" value="Unassembled WGS sequence"/>
</dbReference>
<feature type="compositionally biased region" description="Low complexity" evidence="1">
    <location>
        <begin position="33"/>
        <end position="50"/>
    </location>
</feature>
<dbReference type="EMBL" id="AGNK02000527">
    <property type="status" value="NOT_ANNOTATED_CDS"/>
    <property type="molecule type" value="Genomic_DNA"/>
</dbReference>
<evidence type="ECO:0000256" key="1">
    <source>
        <dbReference type="SAM" id="MobiDB-lite"/>
    </source>
</evidence>
<dbReference type="InParanoid" id="K3Z0B3"/>
<dbReference type="Gramene" id="KQL31310">
    <property type="protein sequence ID" value="KQL31310"/>
    <property type="gene ID" value="SETIT_019975mg"/>
</dbReference>
<evidence type="ECO:0000313" key="2">
    <source>
        <dbReference type="EnsemblPlants" id="KQL31310"/>
    </source>
</evidence>
<proteinExistence type="predicted"/>
<evidence type="ECO:0000313" key="3">
    <source>
        <dbReference type="Proteomes" id="UP000004995"/>
    </source>
</evidence>
<dbReference type="EnsemblPlants" id="KQL31310">
    <property type="protein sequence ID" value="KQL31310"/>
    <property type="gene ID" value="SETIT_019975mg"/>
</dbReference>
<accession>K3Z0B3</accession>
<sequence length="61" mass="6917">MRWRRCRWRGAARTRAPARCGCSSWTALPCGWRRPWAPATPSSRSPAAPWQPAERNPSAII</sequence>
<name>K3Z0B3_SETIT</name>
<feature type="region of interest" description="Disordered" evidence="1">
    <location>
        <begin position="32"/>
        <end position="61"/>
    </location>
</feature>
<reference evidence="2" key="2">
    <citation type="submission" date="2018-08" db="UniProtKB">
        <authorList>
            <consortium name="EnsemblPlants"/>
        </authorList>
    </citation>
    <scope>IDENTIFICATION</scope>
    <source>
        <strain evidence="2">Yugu1</strain>
    </source>
</reference>
<keyword evidence="3" id="KW-1185">Reference proteome</keyword>
<dbReference type="AlphaFoldDB" id="K3Z0B3"/>